<accession>A0A1M5P684</accession>
<dbReference type="AlphaFoldDB" id="A0A1M5P684"/>
<dbReference type="SUPFAM" id="SSF54427">
    <property type="entry name" value="NTF2-like"/>
    <property type="match status" value="1"/>
</dbReference>
<sequence length="248" mass="28192">MKHSRQLAIILFAISACAPSRRDDTVDYATAKRAILDIDSVMRAARLGKQNLEQYKNLCEDSVVATYNEWYVESADALARDLLNGVTTPRRDVRFHLYGTTAILSYLETPTEHINNDTIIHTIRITKTFALRDGQWKMAAINISPQHKNYFKPLAKQPKIVAGYTGDYRWSPTNGMPTVINSIYTRGDTLFFKNPDTEGIPMFAVDDSTYMVKDDLIRTRFGKDPKGKVTHLIYVLDDGQTIRLPKVE</sequence>
<protein>
    <recommendedName>
        <fullName evidence="3">DUF4440 domain-containing protein</fullName>
    </recommendedName>
</protein>
<keyword evidence="2" id="KW-1185">Reference proteome</keyword>
<reference evidence="1 2" key="1">
    <citation type="submission" date="2016-11" db="EMBL/GenBank/DDBJ databases">
        <authorList>
            <person name="Jaros S."/>
            <person name="Januszkiewicz K."/>
            <person name="Wedrychowicz H."/>
        </authorList>
    </citation>
    <scope>NUCLEOTIDE SEQUENCE [LARGE SCALE GENOMIC DNA]</scope>
    <source>
        <strain evidence="1 2">DSM 24574</strain>
    </source>
</reference>
<name>A0A1M5P684_9BACT</name>
<organism evidence="1 2">
    <name type="scientific">Chryseolinea serpens</name>
    <dbReference type="NCBI Taxonomy" id="947013"/>
    <lineage>
        <taxon>Bacteria</taxon>
        <taxon>Pseudomonadati</taxon>
        <taxon>Bacteroidota</taxon>
        <taxon>Cytophagia</taxon>
        <taxon>Cytophagales</taxon>
        <taxon>Fulvivirgaceae</taxon>
        <taxon>Chryseolinea</taxon>
    </lineage>
</organism>
<dbReference type="InterPro" id="IPR032710">
    <property type="entry name" value="NTF2-like_dom_sf"/>
</dbReference>
<evidence type="ECO:0000313" key="2">
    <source>
        <dbReference type="Proteomes" id="UP000184212"/>
    </source>
</evidence>
<gene>
    <name evidence="1" type="ORF">SAMN04488109_2673</name>
</gene>
<dbReference type="EMBL" id="FQWQ01000001">
    <property type="protein sequence ID" value="SHG96723.1"/>
    <property type="molecule type" value="Genomic_DNA"/>
</dbReference>
<evidence type="ECO:0008006" key="3">
    <source>
        <dbReference type="Google" id="ProtNLM"/>
    </source>
</evidence>
<proteinExistence type="predicted"/>
<evidence type="ECO:0000313" key="1">
    <source>
        <dbReference type="EMBL" id="SHG96723.1"/>
    </source>
</evidence>
<dbReference type="PROSITE" id="PS51257">
    <property type="entry name" value="PROKAR_LIPOPROTEIN"/>
    <property type="match status" value="1"/>
</dbReference>
<dbReference type="Gene3D" id="3.10.450.50">
    <property type="match status" value="1"/>
</dbReference>
<dbReference type="RefSeq" id="WP_073134368.1">
    <property type="nucleotide sequence ID" value="NZ_FQWQ01000001.1"/>
</dbReference>
<dbReference type="Proteomes" id="UP000184212">
    <property type="component" value="Unassembled WGS sequence"/>
</dbReference>